<dbReference type="CDD" id="cd04301">
    <property type="entry name" value="NAT_SF"/>
    <property type="match status" value="1"/>
</dbReference>
<dbReference type="OrthoDB" id="7305308at2759"/>
<dbReference type="InterPro" id="IPR000182">
    <property type="entry name" value="GNAT_dom"/>
</dbReference>
<protein>
    <recommendedName>
        <fullName evidence="4">N-acetyltransferase domain-containing protein</fullName>
    </recommendedName>
</protein>
<evidence type="ECO:0000313" key="5">
    <source>
        <dbReference type="EMBL" id="CAH1101801.1"/>
    </source>
</evidence>
<gene>
    <name evidence="5" type="ORF">PSYICH_LOCUS3208</name>
</gene>
<proteinExistence type="inferred from homology"/>
<keyword evidence="6" id="KW-1185">Reference proteome</keyword>
<evidence type="ECO:0000256" key="2">
    <source>
        <dbReference type="ARBA" id="ARBA00022679"/>
    </source>
</evidence>
<dbReference type="EMBL" id="OV651824">
    <property type="protein sequence ID" value="CAH1101801.1"/>
    <property type="molecule type" value="Genomic_DNA"/>
</dbReference>
<reference evidence="5" key="1">
    <citation type="submission" date="2022-01" db="EMBL/GenBank/DDBJ databases">
        <authorList>
            <person name="King R."/>
        </authorList>
    </citation>
    <scope>NUCLEOTIDE SEQUENCE</scope>
</reference>
<dbReference type="GO" id="GO:0008080">
    <property type="term" value="F:N-acetyltransferase activity"/>
    <property type="evidence" value="ECO:0007669"/>
    <property type="project" value="TreeGrafter"/>
</dbReference>
<name>A0A9P0CPH3_9CUCU</name>
<dbReference type="FunFam" id="3.40.630.30:FF:000064">
    <property type="entry name" value="GNAT family acetyltransferase"/>
    <property type="match status" value="1"/>
</dbReference>
<dbReference type="PANTHER" id="PTHR10545:SF29">
    <property type="entry name" value="GH14572P-RELATED"/>
    <property type="match status" value="1"/>
</dbReference>
<comment type="similarity">
    <text evidence="1">Belongs to the acetyltransferase family.</text>
</comment>
<dbReference type="SUPFAM" id="SSF55729">
    <property type="entry name" value="Acyl-CoA N-acyltransferases (Nat)"/>
    <property type="match status" value="1"/>
</dbReference>
<dbReference type="InterPro" id="IPR051016">
    <property type="entry name" value="Diverse_Substrate_AcTransf"/>
</dbReference>
<dbReference type="PROSITE" id="PS51186">
    <property type="entry name" value="GNAT"/>
    <property type="match status" value="1"/>
</dbReference>
<dbReference type="PANTHER" id="PTHR10545">
    <property type="entry name" value="DIAMINE N-ACETYLTRANSFERASE"/>
    <property type="match status" value="1"/>
</dbReference>
<evidence type="ECO:0000256" key="3">
    <source>
        <dbReference type="ARBA" id="ARBA00023315"/>
    </source>
</evidence>
<keyword evidence="2" id="KW-0808">Transferase</keyword>
<accession>A0A9P0CPH3</accession>
<keyword evidence="3" id="KW-0012">Acyltransferase</keyword>
<dbReference type="Gene3D" id="3.40.630.30">
    <property type="match status" value="1"/>
</dbReference>
<dbReference type="Proteomes" id="UP001153636">
    <property type="component" value="Chromosome 12"/>
</dbReference>
<evidence type="ECO:0000313" key="6">
    <source>
        <dbReference type="Proteomes" id="UP001153636"/>
    </source>
</evidence>
<evidence type="ECO:0000256" key="1">
    <source>
        <dbReference type="ARBA" id="ARBA00008694"/>
    </source>
</evidence>
<feature type="domain" description="N-acetyltransferase" evidence="4">
    <location>
        <begin position="10"/>
        <end position="161"/>
    </location>
</feature>
<dbReference type="InterPro" id="IPR016181">
    <property type="entry name" value="Acyl_CoA_acyltransferase"/>
</dbReference>
<sequence>MSTAEKESIVTIRLAELADIPEVFQMVKELMDYVKLPLNLMIDQETFQKNYSEKAFNCFVAQTPNGSLVGYSAYCQTYSTYEGSMFHLIDLYVRPQQRGSGIGKQLFITTMKKGYELGCKVALFFVLQWNPAVNFYKKLGAINVSEKDNFHIFELESDNFNKLCFE</sequence>
<dbReference type="Pfam" id="PF00583">
    <property type="entry name" value="Acetyltransf_1"/>
    <property type="match status" value="1"/>
</dbReference>
<evidence type="ECO:0000259" key="4">
    <source>
        <dbReference type="PROSITE" id="PS51186"/>
    </source>
</evidence>
<dbReference type="AlphaFoldDB" id="A0A9P0CPH3"/>
<organism evidence="5 6">
    <name type="scientific">Psylliodes chrysocephalus</name>
    <dbReference type="NCBI Taxonomy" id="3402493"/>
    <lineage>
        <taxon>Eukaryota</taxon>
        <taxon>Metazoa</taxon>
        <taxon>Ecdysozoa</taxon>
        <taxon>Arthropoda</taxon>
        <taxon>Hexapoda</taxon>
        <taxon>Insecta</taxon>
        <taxon>Pterygota</taxon>
        <taxon>Neoptera</taxon>
        <taxon>Endopterygota</taxon>
        <taxon>Coleoptera</taxon>
        <taxon>Polyphaga</taxon>
        <taxon>Cucujiformia</taxon>
        <taxon>Chrysomeloidea</taxon>
        <taxon>Chrysomelidae</taxon>
        <taxon>Galerucinae</taxon>
        <taxon>Alticini</taxon>
        <taxon>Psylliodes</taxon>
    </lineage>
</organism>